<sequence>MAVLVIDSFEMIDVDHQDGKGLALAPSAGDFVFQRMVQGDSVGKVGQAVGACEALQHPVALA</sequence>
<evidence type="ECO:0000313" key="1">
    <source>
        <dbReference type="EMBL" id="CCG08275.1"/>
    </source>
</evidence>
<organism evidence="1 2">
    <name type="scientific">Pararhodospirillum photometricum DSM 122</name>
    <dbReference type="NCBI Taxonomy" id="1150469"/>
    <lineage>
        <taxon>Bacteria</taxon>
        <taxon>Pseudomonadati</taxon>
        <taxon>Pseudomonadota</taxon>
        <taxon>Alphaproteobacteria</taxon>
        <taxon>Rhodospirillales</taxon>
        <taxon>Rhodospirillaceae</taxon>
        <taxon>Pararhodospirillum</taxon>
    </lineage>
</organism>
<reference evidence="1 2" key="1">
    <citation type="submission" date="2012-02" db="EMBL/GenBank/DDBJ databases">
        <title>Shotgun genome sequence of Phaeospirillum photometricum DSM 122.</title>
        <authorList>
            <person name="Duquesne K."/>
            <person name="Sturgis J."/>
        </authorList>
    </citation>
    <scope>NUCLEOTIDE SEQUENCE [LARGE SCALE GENOMIC DNA]</scope>
    <source>
        <strain evidence="2">DSM122</strain>
    </source>
</reference>
<dbReference type="HOGENOM" id="CLU_2901309_0_0_5"/>
<name>H6SJW0_PARPM</name>
<dbReference type="KEGG" id="rpm:RSPPHO_01649"/>
<accession>H6SJW0</accession>
<dbReference type="EMBL" id="HE663493">
    <property type="protein sequence ID" value="CCG08275.1"/>
    <property type="molecule type" value="Genomic_DNA"/>
</dbReference>
<dbReference type="Proteomes" id="UP000033220">
    <property type="component" value="Chromosome DSM 122"/>
</dbReference>
<evidence type="ECO:0000313" key="2">
    <source>
        <dbReference type="Proteomes" id="UP000033220"/>
    </source>
</evidence>
<dbReference type="AlphaFoldDB" id="H6SJW0"/>
<protein>
    <submittedName>
        <fullName evidence="1">Uncharacterized protein</fullName>
    </submittedName>
</protein>
<gene>
    <name evidence="1" type="ORF">RSPPHO_01649</name>
</gene>
<keyword evidence="2" id="KW-1185">Reference proteome</keyword>
<proteinExistence type="predicted"/>